<dbReference type="GO" id="GO:0008745">
    <property type="term" value="F:N-acetylmuramoyl-L-alanine amidase activity"/>
    <property type="evidence" value="ECO:0007669"/>
    <property type="project" value="InterPro"/>
</dbReference>
<dbReference type="InterPro" id="IPR002508">
    <property type="entry name" value="MurNAc-LAA_cat"/>
</dbReference>
<dbReference type="EMBL" id="WMQE01000007">
    <property type="protein sequence ID" value="MTK20632.1"/>
    <property type="molecule type" value="Genomic_DNA"/>
</dbReference>
<dbReference type="SMART" id="SM00646">
    <property type="entry name" value="Ami_3"/>
    <property type="match status" value="1"/>
</dbReference>
<evidence type="ECO:0000259" key="2">
    <source>
        <dbReference type="SMART" id="SM00646"/>
    </source>
</evidence>
<proteinExistence type="predicted"/>
<dbReference type="Gene3D" id="3.40.630.40">
    <property type="entry name" value="Zn-dependent exopeptidases"/>
    <property type="match status" value="1"/>
</dbReference>
<dbReference type="GO" id="GO:0030288">
    <property type="term" value="C:outer membrane-bounded periplasmic space"/>
    <property type="evidence" value="ECO:0007669"/>
    <property type="project" value="TreeGrafter"/>
</dbReference>
<dbReference type="PANTHER" id="PTHR30404:SF0">
    <property type="entry name" value="N-ACETYLMURAMOYL-L-ALANINE AMIDASE AMIC"/>
    <property type="match status" value="1"/>
</dbReference>
<name>A0A9X4XFS8_9FIRM</name>
<dbReference type="AlphaFoldDB" id="A0A9X4XFS8"/>
<dbReference type="SUPFAM" id="SSF53187">
    <property type="entry name" value="Zn-dependent exopeptidases"/>
    <property type="match status" value="1"/>
</dbReference>
<dbReference type="PANTHER" id="PTHR30404">
    <property type="entry name" value="N-ACETYLMURAMOYL-L-ALANINE AMIDASE"/>
    <property type="match status" value="1"/>
</dbReference>
<evidence type="ECO:0000256" key="1">
    <source>
        <dbReference type="ARBA" id="ARBA00022801"/>
    </source>
</evidence>
<dbReference type="GO" id="GO:0009253">
    <property type="term" value="P:peptidoglycan catabolic process"/>
    <property type="evidence" value="ECO:0007669"/>
    <property type="project" value="InterPro"/>
</dbReference>
<evidence type="ECO:0000313" key="4">
    <source>
        <dbReference type="Proteomes" id="UP000487649"/>
    </source>
</evidence>
<dbReference type="Gene3D" id="2.30.30.40">
    <property type="entry name" value="SH3 Domains"/>
    <property type="match status" value="1"/>
</dbReference>
<dbReference type="Pfam" id="PF01520">
    <property type="entry name" value="Amidase_3"/>
    <property type="match status" value="1"/>
</dbReference>
<sequence>MQRRNNMTTPILVLDAGHGYNTAGKRTIDGAMGVVREWSMNDSVVRKIIDMLSDYDVKVYRTDDTTGNSDISLTQRVKRCNSYNPHLFVSIHHNAGGGTGTEVFWHTKGTSEDKRVANILAPKLASMCGLRNRGVKQKQLGVLTCKATAILVEGGFMDHKGDYELITSDHGQKLYAKAVAEVIVEYLGLEKKVTNPTAPIVTEPKSFKCGDYGAYVITTDDLNIRKERNHKSAIMGTIPKGTKVKVEYILGVNNSKSEPFWGSVYTQYGNGFINLKYTKPIE</sequence>
<feature type="domain" description="MurNAc-LAA" evidence="2">
    <location>
        <begin position="77"/>
        <end position="184"/>
    </location>
</feature>
<organism evidence="3 4">
    <name type="scientific">Turicibacter sanguinis</name>
    <dbReference type="NCBI Taxonomy" id="154288"/>
    <lineage>
        <taxon>Bacteria</taxon>
        <taxon>Bacillati</taxon>
        <taxon>Bacillota</taxon>
        <taxon>Erysipelotrichia</taxon>
        <taxon>Erysipelotrichales</taxon>
        <taxon>Turicibacteraceae</taxon>
        <taxon>Turicibacter</taxon>
    </lineage>
</organism>
<gene>
    <name evidence="3" type="ORF">GMA92_04165</name>
</gene>
<dbReference type="InterPro" id="IPR050695">
    <property type="entry name" value="N-acetylmuramoyl_amidase_3"/>
</dbReference>
<protein>
    <recommendedName>
        <fullName evidence="2">MurNAc-LAA domain-containing protein</fullName>
    </recommendedName>
</protein>
<reference evidence="3 4" key="1">
    <citation type="journal article" date="2019" name="Nat. Med.">
        <title>A library of human gut bacterial isolates paired with longitudinal multiomics data enables mechanistic microbiome research.</title>
        <authorList>
            <person name="Poyet M."/>
            <person name="Groussin M."/>
            <person name="Gibbons S.M."/>
            <person name="Avila-Pacheco J."/>
            <person name="Jiang X."/>
            <person name="Kearney S.M."/>
            <person name="Perrotta A.R."/>
            <person name="Berdy B."/>
            <person name="Zhao S."/>
            <person name="Lieberman T.D."/>
            <person name="Swanson P.K."/>
            <person name="Smith M."/>
            <person name="Roesemann S."/>
            <person name="Alexander J.E."/>
            <person name="Rich S.A."/>
            <person name="Livny J."/>
            <person name="Vlamakis H."/>
            <person name="Clish C."/>
            <person name="Bullock K."/>
            <person name="Deik A."/>
            <person name="Scott J."/>
            <person name="Pierce K.A."/>
            <person name="Xavier R.J."/>
            <person name="Alm E.J."/>
        </authorList>
    </citation>
    <scope>NUCLEOTIDE SEQUENCE [LARGE SCALE GENOMIC DNA]</scope>
    <source>
        <strain evidence="3 4">BIOML-A198</strain>
    </source>
</reference>
<dbReference type="CDD" id="cd02696">
    <property type="entry name" value="MurNAc-LAA"/>
    <property type="match status" value="1"/>
</dbReference>
<dbReference type="Proteomes" id="UP000487649">
    <property type="component" value="Unassembled WGS sequence"/>
</dbReference>
<keyword evidence="1" id="KW-0378">Hydrolase</keyword>
<accession>A0A9X4XFS8</accession>
<evidence type="ECO:0000313" key="3">
    <source>
        <dbReference type="EMBL" id="MTK20632.1"/>
    </source>
</evidence>
<comment type="caution">
    <text evidence="3">The sequence shown here is derived from an EMBL/GenBank/DDBJ whole genome shotgun (WGS) entry which is preliminary data.</text>
</comment>